<dbReference type="SUPFAM" id="SSF53756">
    <property type="entry name" value="UDP-Glycosyltransferase/glycogen phosphorylase"/>
    <property type="match status" value="1"/>
</dbReference>
<dbReference type="EMBL" id="CP007035">
    <property type="protein sequence ID" value="AHF17087.1"/>
    <property type="molecule type" value="Genomic_DNA"/>
</dbReference>
<dbReference type="Gene3D" id="3.40.50.2000">
    <property type="entry name" value="Glycogen Phosphorylase B"/>
    <property type="match status" value="2"/>
</dbReference>
<evidence type="ECO:0000313" key="3">
    <source>
        <dbReference type="Proteomes" id="UP000003586"/>
    </source>
</evidence>
<keyword evidence="3" id="KW-1185">Reference proteome</keyword>
<gene>
    <name evidence="2" type="ORF">NIASO_01450</name>
</gene>
<dbReference type="eggNOG" id="COG0438">
    <property type="taxonomic scope" value="Bacteria"/>
</dbReference>
<protein>
    <submittedName>
        <fullName evidence="2">Uncharacterized protein</fullName>
    </submittedName>
</protein>
<name>W0F259_9BACT</name>
<dbReference type="Pfam" id="PF13692">
    <property type="entry name" value="Glyco_trans_1_4"/>
    <property type="match status" value="1"/>
</dbReference>
<dbReference type="PANTHER" id="PTHR46401">
    <property type="entry name" value="GLYCOSYLTRANSFERASE WBBK-RELATED"/>
    <property type="match status" value="1"/>
</dbReference>
<evidence type="ECO:0000256" key="1">
    <source>
        <dbReference type="ARBA" id="ARBA00022679"/>
    </source>
</evidence>
<dbReference type="HOGENOM" id="CLU_699854_0_0_10"/>
<dbReference type="GO" id="GO:0016757">
    <property type="term" value="F:glycosyltransferase activity"/>
    <property type="evidence" value="ECO:0007669"/>
    <property type="project" value="TreeGrafter"/>
</dbReference>
<dbReference type="Proteomes" id="UP000003586">
    <property type="component" value="Chromosome"/>
</dbReference>
<dbReference type="STRING" id="929713.NIASO_01450"/>
<keyword evidence="1" id="KW-0808">Transferase</keyword>
<evidence type="ECO:0000313" key="2">
    <source>
        <dbReference type="EMBL" id="AHF17087.1"/>
    </source>
</evidence>
<dbReference type="KEGG" id="nso:NIASO_01450"/>
<organism evidence="2 3">
    <name type="scientific">Niabella soli DSM 19437</name>
    <dbReference type="NCBI Taxonomy" id="929713"/>
    <lineage>
        <taxon>Bacteria</taxon>
        <taxon>Pseudomonadati</taxon>
        <taxon>Bacteroidota</taxon>
        <taxon>Chitinophagia</taxon>
        <taxon>Chitinophagales</taxon>
        <taxon>Chitinophagaceae</taxon>
        <taxon>Niabella</taxon>
    </lineage>
</organism>
<reference evidence="2 3" key="1">
    <citation type="submission" date="2013-12" db="EMBL/GenBank/DDBJ databases">
        <authorList>
            <consortium name="DOE Joint Genome Institute"/>
            <person name="Eisen J."/>
            <person name="Huntemann M."/>
            <person name="Han J."/>
            <person name="Chen A."/>
            <person name="Kyrpides N."/>
            <person name="Mavromatis K."/>
            <person name="Markowitz V."/>
            <person name="Palaniappan K."/>
            <person name="Ivanova N."/>
            <person name="Schaumberg A."/>
            <person name="Pati A."/>
            <person name="Liolios K."/>
            <person name="Nordberg H.P."/>
            <person name="Cantor M.N."/>
            <person name="Hua S.X."/>
            <person name="Woyke T."/>
        </authorList>
    </citation>
    <scope>NUCLEOTIDE SEQUENCE [LARGE SCALE GENOMIC DNA]</scope>
    <source>
        <strain evidence="3">DSM 19437</strain>
    </source>
</reference>
<dbReference type="PANTHER" id="PTHR46401:SF2">
    <property type="entry name" value="GLYCOSYLTRANSFERASE WBBK-RELATED"/>
    <property type="match status" value="1"/>
</dbReference>
<sequence>MEINLIFFSNLDSSNGGVETWLRLFLHEVLRGRQYFHKINIYYYTTPSKQIPLPADDNSNIIRYIPIQLSEKKGLFNNFIKLLKFHSNVAKALKKTHAVSALSLGSYPTGIFLAFFLNLYGIRRNTRHYIWLRTTLSKHIGTHTSRIFSKYIFFFEKKALKDADLVISNGWDTRDNYIREYNVPSVVVPNAINLSTYTNFEDVRQLPANKIKIAYIGRFFEAKGAHNFVSAIKIFNSHYPGLVDRVTFSFVGWGEESIEDFARTTPNCEFVGRIPNYKMHTYLATIHCGVALTKSGDDTGGGGSGVSNNLLELMAAGRLILAFDNIIFRQFPRQDFMIYVKENDDNELARYFSQIVDNFQQYYPMADNARSYAMSFSINEHVALLHQYLAEDTN</sequence>
<dbReference type="AlphaFoldDB" id="W0F259"/>
<accession>W0F259</accession>
<proteinExistence type="predicted"/>